<proteinExistence type="predicted"/>
<accession>A0A0R1H556</accession>
<dbReference type="AlphaFoldDB" id="A0A0R1H556"/>
<protein>
    <submittedName>
        <fullName evidence="1">Uncharacterized protein</fullName>
    </submittedName>
</protein>
<evidence type="ECO:0000313" key="1">
    <source>
        <dbReference type="EMBL" id="KRK38996.1"/>
    </source>
</evidence>
<name>A0A0R1H556_9LACO</name>
<evidence type="ECO:0000313" key="2">
    <source>
        <dbReference type="Proteomes" id="UP000051461"/>
    </source>
</evidence>
<reference evidence="1 2" key="1">
    <citation type="journal article" date="2015" name="Genome Announc.">
        <title>Expanding the biotechnology potential of lactobacilli through comparative genomics of 213 strains and associated genera.</title>
        <authorList>
            <person name="Sun Z."/>
            <person name="Harris H.M."/>
            <person name="McCann A."/>
            <person name="Guo C."/>
            <person name="Argimon S."/>
            <person name="Zhang W."/>
            <person name="Yang X."/>
            <person name="Jeffery I.B."/>
            <person name="Cooney J.C."/>
            <person name="Kagawa T.F."/>
            <person name="Liu W."/>
            <person name="Song Y."/>
            <person name="Salvetti E."/>
            <person name="Wrobel A."/>
            <person name="Rasinkangas P."/>
            <person name="Parkhill J."/>
            <person name="Rea M.C."/>
            <person name="O'Sullivan O."/>
            <person name="Ritari J."/>
            <person name="Douillard F.P."/>
            <person name="Paul Ross R."/>
            <person name="Yang R."/>
            <person name="Briner A.E."/>
            <person name="Felis G.E."/>
            <person name="de Vos W.M."/>
            <person name="Barrangou R."/>
            <person name="Klaenhammer T.R."/>
            <person name="Caufield P.W."/>
            <person name="Cui Y."/>
            <person name="Zhang H."/>
            <person name="O'Toole P.W."/>
        </authorList>
    </citation>
    <scope>NUCLEOTIDE SEQUENCE [LARGE SCALE GENOMIC DNA]</scope>
    <source>
        <strain evidence="1 2">DSM 20003</strain>
    </source>
</reference>
<gene>
    <name evidence="1" type="ORF">FC07_GL002712</name>
</gene>
<dbReference type="EMBL" id="AZDA01000046">
    <property type="protein sequence ID" value="KRK38996.1"/>
    <property type="molecule type" value="Genomic_DNA"/>
</dbReference>
<keyword evidence="2" id="KW-1185">Reference proteome</keyword>
<sequence length="92" mass="10508">MKKYYIEAEQLTGWLTMFLKYHIRIEPAADLCDMQTMDELVPRGRYFLPTSSGDVEIEVGDYIASKPNGDLIVIPKDVLKQCFNTTDGETTK</sequence>
<dbReference type="RefSeq" id="WP_057904371.1">
    <property type="nucleotide sequence ID" value="NZ_AZDA01000046.1"/>
</dbReference>
<dbReference type="Proteomes" id="UP000051461">
    <property type="component" value="Unassembled WGS sequence"/>
</dbReference>
<dbReference type="STRING" id="1423726.FC07_GL002712"/>
<comment type="caution">
    <text evidence="1">The sequence shown here is derived from an EMBL/GenBank/DDBJ whole genome shotgun (WGS) entry which is preliminary data.</text>
</comment>
<dbReference type="PATRIC" id="fig|1423726.3.peg.2822"/>
<dbReference type="CDD" id="cd02208">
    <property type="entry name" value="cupin_RmlC-like"/>
    <property type="match status" value="1"/>
</dbReference>
<organism evidence="1 2">
    <name type="scientific">Loigolactobacillus bifermentans DSM 20003</name>
    <dbReference type="NCBI Taxonomy" id="1423726"/>
    <lineage>
        <taxon>Bacteria</taxon>
        <taxon>Bacillati</taxon>
        <taxon>Bacillota</taxon>
        <taxon>Bacilli</taxon>
        <taxon>Lactobacillales</taxon>
        <taxon>Lactobacillaceae</taxon>
        <taxon>Loigolactobacillus</taxon>
    </lineage>
</organism>